<evidence type="ECO:0000259" key="2">
    <source>
        <dbReference type="PROSITE" id="PS51898"/>
    </source>
</evidence>
<evidence type="ECO:0000256" key="1">
    <source>
        <dbReference type="ARBA" id="ARBA00023172"/>
    </source>
</evidence>
<evidence type="ECO:0000313" key="4">
    <source>
        <dbReference type="Proteomes" id="UP000177506"/>
    </source>
</evidence>
<dbReference type="AlphaFoldDB" id="A0A1G1TM07"/>
<sequence>MRDAQEEEELPGFRNYTDQYSNRVLTAIGQQLGILSRLHWHVGRETFATEFIRRGGQAAVLQKLMDHAKISTTMKYVHVDDDMKRQAIAHLNALDAQQ</sequence>
<keyword evidence="4" id="KW-1185">Reference proteome</keyword>
<dbReference type="Pfam" id="PF00589">
    <property type="entry name" value="Phage_integrase"/>
    <property type="match status" value="1"/>
</dbReference>
<proteinExistence type="predicted"/>
<protein>
    <recommendedName>
        <fullName evidence="2">Tyr recombinase domain-containing protein</fullName>
    </recommendedName>
</protein>
<dbReference type="InterPro" id="IPR011010">
    <property type="entry name" value="DNA_brk_join_enz"/>
</dbReference>
<dbReference type="GO" id="GO:0015074">
    <property type="term" value="P:DNA integration"/>
    <property type="evidence" value="ECO:0007669"/>
    <property type="project" value="InterPro"/>
</dbReference>
<keyword evidence="1" id="KW-0233">DNA recombination</keyword>
<dbReference type="Gene3D" id="1.10.443.10">
    <property type="entry name" value="Intergrase catalytic core"/>
    <property type="match status" value="1"/>
</dbReference>
<evidence type="ECO:0000313" key="3">
    <source>
        <dbReference type="EMBL" id="OGX91904.1"/>
    </source>
</evidence>
<comment type="caution">
    <text evidence="3">The sequence shown here is derived from an EMBL/GenBank/DDBJ whole genome shotgun (WGS) entry which is preliminary data.</text>
</comment>
<feature type="domain" description="Tyr recombinase" evidence="2">
    <location>
        <begin position="1"/>
        <end position="89"/>
    </location>
</feature>
<dbReference type="InterPro" id="IPR002104">
    <property type="entry name" value="Integrase_catalytic"/>
</dbReference>
<accession>A0A1G1TM07</accession>
<dbReference type="GO" id="GO:0003677">
    <property type="term" value="F:DNA binding"/>
    <property type="evidence" value="ECO:0007669"/>
    <property type="project" value="InterPro"/>
</dbReference>
<dbReference type="EMBL" id="MDZA01000024">
    <property type="protein sequence ID" value="OGX91904.1"/>
    <property type="molecule type" value="Genomic_DNA"/>
</dbReference>
<gene>
    <name evidence="3" type="ORF">BEN49_17985</name>
</gene>
<dbReference type="Proteomes" id="UP000177506">
    <property type="component" value="Unassembled WGS sequence"/>
</dbReference>
<dbReference type="SUPFAM" id="SSF56349">
    <property type="entry name" value="DNA breaking-rejoining enzymes"/>
    <property type="match status" value="1"/>
</dbReference>
<dbReference type="PROSITE" id="PS51898">
    <property type="entry name" value="TYR_RECOMBINASE"/>
    <property type="match status" value="1"/>
</dbReference>
<organism evidence="3 4">
    <name type="scientific">Hymenobacter coccineus</name>
    <dbReference type="NCBI Taxonomy" id="1908235"/>
    <lineage>
        <taxon>Bacteria</taxon>
        <taxon>Pseudomonadati</taxon>
        <taxon>Bacteroidota</taxon>
        <taxon>Cytophagia</taxon>
        <taxon>Cytophagales</taxon>
        <taxon>Hymenobacteraceae</taxon>
        <taxon>Hymenobacter</taxon>
    </lineage>
</organism>
<dbReference type="InterPro" id="IPR013762">
    <property type="entry name" value="Integrase-like_cat_sf"/>
</dbReference>
<dbReference type="GO" id="GO:0006310">
    <property type="term" value="P:DNA recombination"/>
    <property type="evidence" value="ECO:0007669"/>
    <property type="project" value="UniProtKB-KW"/>
</dbReference>
<name>A0A1G1TM07_9BACT</name>
<reference evidence="3 4" key="1">
    <citation type="submission" date="2016-08" db="EMBL/GenBank/DDBJ databases">
        <title>Hymenobacter coccineus sp. nov., Hymenobacter lapidarius sp. nov. and Hymenobacter glacialis sp. nov., isolated from Antarctic soil.</title>
        <authorList>
            <person name="Sedlacek I."/>
            <person name="Kralova S."/>
            <person name="Kyrova K."/>
            <person name="Maslanova I."/>
            <person name="Stankova E."/>
            <person name="Vrbovska V."/>
            <person name="Nemec M."/>
            <person name="Bartak M."/>
            <person name="Svec P."/>
            <person name="Busse H.-J."/>
            <person name="Pantucek R."/>
        </authorList>
    </citation>
    <scope>NUCLEOTIDE SEQUENCE [LARGE SCALE GENOMIC DNA]</scope>
    <source>
        <strain evidence="3 4">CCM 8649</strain>
    </source>
</reference>